<evidence type="ECO:0000313" key="3">
    <source>
        <dbReference type="Proteomes" id="UP000266861"/>
    </source>
</evidence>
<comment type="caution">
    <text evidence="2">The sequence shown here is derived from an EMBL/GenBank/DDBJ whole genome shotgun (WGS) entry which is preliminary data.</text>
</comment>
<dbReference type="Proteomes" id="UP000266861">
    <property type="component" value="Unassembled WGS sequence"/>
</dbReference>
<keyword evidence="3" id="KW-1185">Reference proteome</keyword>
<dbReference type="AlphaFoldDB" id="A0A397IBR5"/>
<proteinExistence type="predicted"/>
<accession>A0A397IBR5</accession>
<evidence type="ECO:0000256" key="1">
    <source>
        <dbReference type="SAM" id="MobiDB-lite"/>
    </source>
</evidence>
<dbReference type="OrthoDB" id="2474793at2759"/>
<dbReference type="EMBL" id="PQFF01000244">
    <property type="protein sequence ID" value="RHZ70784.1"/>
    <property type="molecule type" value="Genomic_DNA"/>
</dbReference>
<protein>
    <submittedName>
        <fullName evidence="2">Uncharacterized protein</fullName>
    </submittedName>
</protein>
<reference evidence="2 3" key="1">
    <citation type="submission" date="2018-08" db="EMBL/GenBank/DDBJ databases">
        <title>Genome and evolution of the arbuscular mycorrhizal fungus Diversispora epigaea (formerly Glomus versiforme) and its bacterial endosymbionts.</title>
        <authorList>
            <person name="Sun X."/>
            <person name="Fei Z."/>
            <person name="Harrison M."/>
        </authorList>
    </citation>
    <scope>NUCLEOTIDE SEQUENCE [LARGE SCALE GENOMIC DNA]</scope>
    <source>
        <strain evidence="2 3">IT104</strain>
    </source>
</reference>
<feature type="compositionally biased region" description="Polar residues" evidence="1">
    <location>
        <begin position="84"/>
        <end position="118"/>
    </location>
</feature>
<gene>
    <name evidence="2" type="ORF">Glove_267g21</name>
</gene>
<feature type="region of interest" description="Disordered" evidence="1">
    <location>
        <begin position="58"/>
        <end position="118"/>
    </location>
</feature>
<name>A0A397IBR5_9GLOM</name>
<organism evidence="2 3">
    <name type="scientific">Diversispora epigaea</name>
    <dbReference type="NCBI Taxonomy" id="1348612"/>
    <lineage>
        <taxon>Eukaryota</taxon>
        <taxon>Fungi</taxon>
        <taxon>Fungi incertae sedis</taxon>
        <taxon>Mucoromycota</taxon>
        <taxon>Glomeromycotina</taxon>
        <taxon>Glomeromycetes</taxon>
        <taxon>Diversisporales</taxon>
        <taxon>Diversisporaceae</taxon>
        <taxon>Diversispora</taxon>
    </lineage>
</organism>
<sequence>MNNYMEHELFKKNPPTQLTLEGFEKLDKAYDEGLKRIKEVYRQEVIKIEKINTKRRRHIEVIKTNISSKKKSPQKRKDPEKNNENTTHPISHQLTESSSTENINKQSNIPDNENCTSK</sequence>
<evidence type="ECO:0000313" key="2">
    <source>
        <dbReference type="EMBL" id="RHZ70784.1"/>
    </source>
</evidence>